<organism evidence="5 6">
    <name type="scientific">Trichocoleus desertorum GB2-A4</name>
    <dbReference type="NCBI Taxonomy" id="2933944"/>
    <lineage>
        <taxon>Bacteria</taxon>
        <taxon>Bacillati</taxon>
        <taxon>Cyanobacteriota</taxon>
        <taxon>Cyanophyceae</taxon>
        <taxon>Leptolyngbyales</taxon>
        <taxon>Trichocoleusaceae</taxon>
        <taxon>Trichocoleus</taxon>
    </lineage>
</organism>
<dbReference type="RefSeq" id="WP_190433147.1">
    <property type="nucleotide sequence ID" value="NZ_JAMPKM010000010.1"/>
</dbReference>
<dbReference type="SUPFAM" id="SSF53850">
    <property type="entry name" value="Periplasmic binding protein-like II"/>
    <property type="match status" value="1"/>
</dbReference>
<evidence type="ECO:0000313" key="6">
    <source>
        <dbReference type="Proteomes" id="UP001464891"/>
    </source>
</evidence>
<evidence type="ECO:0000259" key="4">
    <source>
        <dbReference type="Pfam" id="PF09084"/>
    </source>
</evidence>
<sequence>MCLPIACSSQPQTNSVANQPLIVGVPPWPGFAAQYVATDLNLFKAEGIEVKEVFFPTQSDPNTALLANKVDLALTGVPDLVPLAQRDTSIKLLMLFDYSDGSDGIIGRDISQPSDLKGKTVARENLLFEVLLLRRYLEKGGLTEKDIKIVDTSAANAAASFAAKKVDVAVTYDPWMAKAAKQGGGKILFTSKDSNIVPDGLIAKEKVIQTKRAEILAYLKAIDKAVTLVQQKDEKAIAIVAKRLNVTPEEAAQQVGGVKLFGIEDNKKIVFNPQHPRNVFDSLKFAAKTAKDMNLTPVVVDVNKIYDDSLVKLL</sequence>
<name>A0ABV0JA96_9CYAN</name>
<dbReference type="Proteomes" id="UP001464891">
    <property type="component" value="Unassembled WGS sequence"/>
</dbReference>
<gene>
    <name evidence="5" type="ORF">NC998_16465</name>
</gene>
<evidence type="ECO:0000256" key="3">
    <source>
        <dbReference type="ARBA" id="ARBA00022729"/>
    </source>
</evidence>
<feature type="domain" description="SsuA/THI5-like" evidence="4">
    <location>
        <begin position="28"/>
        <end position="235"/>
    </location>
</feature>
<protein>
    <submittedName>
        <fullName evidence="5">ABC transporter substrate-binding protein</fullName>
    </submittedName>
</protein>
<comment type="caution">
    <text evidence="5">The sequence shown here is derived from an EMBL/GenBank/DDBJ whole genome shotgun (WGS) entry which is preliminary data.</text>
</comment>
<dbReference type="PANTHER" id="PTHR30024">
    <property type="entry name" value="ALIPHATIC SULFONATES-BINDING PROTEIN-RELATED"/>
    <property type="match status" value="1"/>
</dbReference>
<keyword evidence="6" id="KW-1185">Reference proteome</keyword>
<proteinExistence type="inferred from homology"/>
<comment type="subcellular location">
    <subcellularLocation>
        <location evidence="1">Periplasm</location>
    </subcellularLocation>
</comment>
<dbReference type="InterPro" id="IPR015168">
    <property type="entry name" value="SsuA/THI5"/>
</dbReference>
<dbReference type="EMBL" id="JAMPKM010000010">
    <property type="protein sequence ID" value="MEP0818695.1"/>
    <property type="molecule type" value="Genomic_DNA"/>
</dbReference>
<dbReference type="PANTHER" id="PTHR30024:SF47">
    <property type="entry name" value="TAURINE-BINDING PERIPLASMIC PROTEIN"/>
    <property type="match status" value="1"/>
</dbReference>
<dbReference type="Gene3D" id="3.40.190.10">
    <property type="entry name" value="Periplasmic binding protein-like II"/>
    <property type="match status" value="2"/>
</dbReference>
<evidence type="ECO:0000256" key="2">
    <source>
        <dbReference type="ARBA" id="ARBA00010742"/>
    </source>
</evidence>
<evidence type="ECO:0000256" key="1">
    <source>
        <dbReference type="ARBA" id="ARBA00004418"/>
    </source>
</evidence>
<evidence type="ECO:0000313" key="5">
    <source>
        <dbReference type="EMBL" id="MEP0818695.1"/>
    </source>
</evidence>
<accession>A0ABV0JA96</accession>
<keyword evidence="3" id="KW-0732">Signal</keyword>
<reference evidence="5 6" key="1">
    <citation type="submission" date="2022-04" db="EMBL/GenBank/DDBJ databases">
        <title>Positive selection, recombination, and allopatry shape intraspecific diversity of widespread and dominant cyanobacteria.</title>
        <authorList>
            <person name="Wei J."/>
            <person name="Shu W."/>
            <person name="Hu C."/>
        </authorList>
    </citation>
    <scope>NUCLEOTIDE SEQUENCE [LARGE SCALE GENOMIC DNA]</scope>
    <source>
        <strain evidence="5 6">GB2-A4</strain>
    </source>
</reference>
<comment type="similarity">
    <text evidence="2">Belongs to the bacterial solute-binding protein SsuA/TauA family.</text>
</comment>
<dbReference type="Pfam" id="PF09084">
    <property type="entry name" value="NMT1"/>
    <property type="match status" value="1"/>
</dbReference>